<evidence type="ECO:0000313" key="2">
    <source>
        <dbReference type="EMBL" id="RAP74157.1"/>
    </source>
</evidence>
<organism evidence="2 3">
    <name type="scientific">Paenibacillus montanisoli</name>
    <dbReference type="NCBI Taxonomy" id="2081970"/>
    <lineage>
        <taxon>Bacteria</taxon>
        <taxon>Bacillati</taxon>
        <taxon>Bacillota</taxon>
        <taxon>Bacilli</taxon>
        <taxon>Bacillales</taxon>
        <taxon>Paenibacillaceae</taxon>
        <taxon>Paenibacillus</taxon>
    </lineage>
</organism>
<comment type="caution">
    <text evidence="2">The sequence shown here is derived from an EMBL/GenBank/DDBJ whole genome shotgun (WGS) entry which is preliminary data.</text>
</comment>
<feature type="region of interest" description="Disordered" evidence="1">
    <location>
        <begin position="1"/>
        <end position="51"/>
    </location>
</feature>
<accession>A0A328TUG7</accession>
<dbReference type="EMBL" id="QLUW01000005">
    <property type="protein sequence ID" value="RAP74157.1"/>
    <property type="molecule type" value="Genomic_DNA"/>
</dbReference>
<proteinExistence type="predicted"/>
<dbReference type="Proteomes" id="UP000249260">
    <property type="component" value="Unassembled WGS sequence"/>
</dbReference>
<dbReference type="OrthoDB" id="2631586at2"/>
<sequence length="51" mass="5639">MGVHSEGGYHVDQNFINKLHDTQAKAESNKHRQGKGSPGKQLANKQHSTNK</sequence>
<gene>
    <name evidence="2" type="ORF">DL346_24125</name>
</gene>
<reference evidence="2 3" key="1">
    <citation type="submission" date="2018-06" db="EMBL/GenBank/DDBJ databases">
        <title>Paenibacillus montanisoli sp. nov., isolated from mountain area soil.</title>
        <authorList>
            <person name="Wu M."/>
        </authorList>
    </citation>
    <scope>NUCLEOTIDE SEQUENCE [LARGE SCALE GENOMIC DNA]</scope>
    <source>
        <strain evidence="2 3">RA17</strain>
    </source>
</reference>
<name>A0A328TUG7_9BACL</name>
<keyword evidence="3" id="KW-1185">Reference proteome</keyword>
<evidence type="ECO:0000256" key="1">
    <source>
        <dbReference type="SAM" id="MobiDB-lite"/>
    </source>
</evidence>
<dbReference type="Pfam" id="PF13215">
    <property type="entry name" value="DUF4023"/>
    <property type="match status" value="1"/>
</dbReference>
<evidence type="ECO:0000313" key="3">
    <source>
        <dbReference type="Proteomes" id="UP000249260"/>
    </source>
</evidence>
<dbReference type="AlphaFoldDB" id="A0A328TUG7"/>
<feature type="compositionally biased region" description="Basic and acidic residues" evidence="1">
    <location>
        <begin position="18"/>
        <end position="30"/>
    </location>
</feature>
<dbReference type="InterPro" id="IPR025097">
    <property type="entry name" value="DUF4023"/>
</dbReference>
<protein>
    <submittedName>
        <fullName evidence="2">DUF4023 domain-containing protein</fullName>
    </submittedName>
</protein>